<dbReference type="OrthoDB" id="529205at2759"/>
<dbReference type="AlphaFoldDB" id="A0A9P5XAP6"/>
<proteinExistence type="predicted"/>
<name>A0A9P5XAP6_9AGAR</name>
<keyword evidence="3" id="KW-1185">Reference proteome</keyword>
<feature type="compositionally biased region" description="Basic and acidic residues" evidence="1">
    <location>
        <begin position="35"/>
        <end position="48"/>
    </location>
</feature>
<reference evidence="2" key="1">
    <citation type="submission" date="2020-11" db="EMBL/GenBank/DDBJ databases">
        <authorList>
            <consortium name="DOE Joint Genome Institute"/>
            <person name="Ahrendt S."/>
            <person name="Riley R."/>
            <person name="Andreopoulos W."/>
            <person name="Labutti K."/>
            <person name="Pangilinan J."/>
            <person name="Ruiz-Duenas F.J."/>
            <person name="Barrasa J.M."/>
            <person name="Sanchez-Garcia M."/>
            <person name="Camarero S."/>
            <person name="Miyauchi S."/>
            <person name="Serrano A."/>
            <person name="Linde D."/>
            <person name="Babiker R."/>
            <person name="Drula E."/>
            <person name="Ayuso-Fernandez I."/>
            <person name="Pacheco R."/>
            <person name="Padilla G."/>
            <person name="Ferreira P."/>
            <person name="Barriuso J."/>
            <person name="Kellner H."/>
            <person name="Castanera R."/>
            <person name="Alfaro M."/>
            <person name="Ramirez L."/>
            <person name="Pisabarro A.G."/>
            <person name="Kuo A."/>
            <person name="Tritt A."/>
            <person name="Lipzen A."/>
            <person name="He G."/>
            <person name="Yan M."/>
            <person name="Ng V."/>
            <person name="Cullen D."/>
            <person name="Martin F."/>
            <person name="Rosso M.-N."/>
            <person name="Henrissat B."/>
            <person name="Hibbett D."/>
            <person name="Martinez A.T."/>
            <person name="Grigoriev I.V."/>
        </authorList>
    </citation>
    <scope>NUCLEOTIDE SEQUENCE</scope>
    <source>
        <strain evidence="2">MF-IS2</strain>
    </source>
</reference>
<sequence>MYSAIQARATLRTTLRSTVASASNTMRYNSTSTVHDNDPELLAQEKHRNLSQSQSKTSTPHEHAPGWNEYLASASEANVKADKAPGSPQELQSKTIEYVKARHFDSEGTETNTTAYYTHDTVTGPLSGAKGNEEVFKQDKEADDVRNRDSIAAELERKMRPTESEEDVKADRGEI</sequence>
<evidence type="ECO:0000256" key="1">
    <source>
        <dbReference type="SAM" id="MobiDB-lite"/>
    </source>
</evidence>
<feature type="region of interest" description="Disordered" evidence="1">
    <location>
        <begin position="26"/>
        <end position="67"/>
    </location>
</feature>
<gene>
    <name evidence="2" type="ORF">P691DRAFT_732506</name>
</gene>
<organism evidence="2 3">
    <name type="scientific">Macrolepiota fuliginosa MF-IS2</name>
    <dbReference type="NCBI Taxonomy" id="1400762"/>
    <lineage>
        <taxon>Eukaryota</taxon>
        <taxon>Fungi</taxon>
        <taxon>Dikarya</taxon>
        <taxon>Basidiomycota</taxon>
        <taxon>Agaricomycotina</taxon>
        <taxon>Agaricomycetes</taxon>
        <taxon>Agaricomycetidae</taxon>
        <taxon>Agaricales</taxon>
        <taxon>Agaricineae</taxon>
        <taxon>Agaricaceae</taxon>
        <taxon>Macrolepiota</taxon>
    </lineage>
</organism>
<comment type="caution">
    <text evidence="2">The sequence shown here is derived from an EMBL/GenBank/DDBJ whole genome shotgun (WGS) entry which is preliminary data.</text>
</comment>
<feature type="region of interest" description="Disordered" evidence="1">
    <location>
        <begin position="110"/>
        <end position="175"/>
    </location>
</feature>
<accession>A0A9P5XAP6</accession>
<dbReference type="EMBL" id="MU151227">
    <property type="protein sequence ID" value="KAF9446819.1"/>
    <property type="molecule type" value="Genomic_DNA"/>
</dbReference>
<protein>
    <submittedName>
        <fullName evidence="2">Uncharacterized protein</fullName>
    </submittedName>
</protein>
<dbReference type="Proteomes" id="UP000807342">
    <property type="component" value="Unassembled WGS sequence"/>
</dbReference>
<evidence type="ECO:0000313" key="2">
    <source>
        <dbReference type="EMBL" id="KAF9446819.1"/>
    </source>
</evidence>
<evidence type="ECO:0000313" key="3">
    <source>
        <dbReference type="Proteomes" id="UP000807342"/>
    </source>
</evidence>
<feature type="compositionally biased region" description="Basic and acidic residues" evidence="1">
    <location>
        <begin position="131"/>
        <end position="175"/>
    </location>
</feature>